<evidence type="ECO:0000256" key="1">
    <source>
        <dbReference type="SAM" id="MobiDB-lite"/>
    </source>
</evidence>
<reference evidence="2" key="1">
    <citation type="submission" date="2017-07" db="EMBL/GenBank/DDBJ databases">
        <title>Taro Niue Genome Assembly and Annotation.</title>
        <authorList>
            <person name="Atibalentja N."/>
            <person name="Keating K."/>
            <person name="Fields C.J."/>
        </authorList>
    </citation>
    <scope>NUCLEOTIDE SEQUENCE</scope>
    <source>
        <strain evidence="2">Niue_2</strain>
        <tissue evidence="2">Leaf</tissue>
    </source>
</reference>
<proteinExistence type="predicted"/>
<protein>
    <submittedName>
        <fullName evidence="2">Uncharacterized protein</fullName>
    </submittedName>
</protein>
<evidence type="ECO:0000313" key="2">
    <source>
        <dbReference type="EMBL" id="MQL72028.1"/>
    </source>
</evidence>
<accession>A0A843TJU6</accession>
<evidence type="ECO:0000313" key="3">
    <source>
        <dbReference type="Proteomes" id="UP000652761"/>
    </source>
</evidence>
<dbReference type="AlphaFoldDB" id="A0A843TJU6"/>
<feature type="non-terminal residue" evidence="2">
    <location>
        <position position="183"/>
    </location>
</feature>
<name>A0A843TJU6_COLES</name>
<feature type="region of interest" description="Disordered" evidence="1">
    <location>
        <begin position="164"/>
        <end position="183"/>
    </location>
</feature>
<keyword evidence="3" id="KW-1185">Reference proteome</keyword>
<gene>
    <name evidence="2" type="ORF">Taro_004352</name>
</gene>
<comment type="caution">
    <text evidence="2">The sequence shown here is derived from an EMBL/GenBank/DDBJ whole genome shotgun (WGS) entry which is preliminary data.</text>
</comment>
<dbReference type="EMBL" id="NMUH01000117">
    <property type="protein sequence ID" value="MQL72028.1"/>
    <property type="molecule type" value="Genomic_DNA"/>
</dbReference>
<organism evidence="2 3">
    <name type="scientific">Colocasia esculenta</name>
    <name type="common">Wild taro</name>
    <name type="synonym">Arum esculentum</name>
    <dbReference type="NCBI Taxonomy" id="4460"/>
    <lineage>
        <taxon>Eukaryota</taxon>
        <taxon>Viridiplantae</taxon>
        <taxon>Streptophyta</taxon>
        <taxon>Embryophyta</taxon>
        <taxon>Tracheophyta</taxon>
        <taxon>Spermatophyta</taxon>
        <taxon>Magnoliopsida</taxon>
        <taxon>Liliopsida</taxon>
        <taxon>Araceae</taxon>
        <taxon>Aroideae</taxon>
        <taxon>Colocasieae</taxon>
        <taxon>Colocasia</taxon>
    </lineage>
</organism>
<sequence length="183" mass="19707">SEVAVPVVRRSFSHGCAVSLVVTPSCSFPTSWRWDVGSCIVRLGSHVVALVASFPAGCKCEQQKSVAAVAECACYERGCWFDRAAVGFVVGLHVSVGVSQRLREPTCGVAFTSAGLWPVDPVEGRDSLSQEFITGRWWWRFVAPHVASSLFQFIAYLTRLNSNPSGSSDPWVAARPSGSLEGV</sequence>
<feature type="non-terminal residue" evidence="2">
    <location>
        <position position="1"/>
    </location>
</feature>
<dbReference type="Proteomes" id="UP000652761">
    <property type="component" value="Unassembled WGS sequence"/>
</dbReference>